<comment type="caution">
    <text evidence="1">The sequence shown here is derived from an EMBL/GenBank/DDBJ whole genome shotgun (WGS) entry which is preliminary data.</text>
</comment>
<reference evidence="1 2" key="1">
    <citation type="journal article" date="2023" name="Hortic Res">
        <title>Pangenome of water caltrop reveals structural variations and asymmetric subgenome divergence after allopolyploidization.</title>
        <authorList>
            <person name="Zhang X."/>
            <person name="Chen Y."/>
            <person name="Wang L."/>
            <person name="Yuan Y."/>
            <person name="Fang M."/>
            <person name="Shi L."/>
            <person name="Lu R."/>
            <person name="Comes H.P."/>
            <person name="Ma Y."/>
            <person name="Chen Y."/>
            <person name="Huang G."/>
            <person name="Zhou Y."/>
            <person name="Zheng Z."/>
            <person name="Qiu Y."/>
        </authorList>
    </citation>
    <scope>NUCLEOTIDE SEQUENCE [LARGE SCALE GENOMIC DNA]</scope>
    <source>
        <tissue evidence="1">Roots</tissue>
    </source>
</reference>
<accession>A0AAN7PP43</accession>
<dbReference type="PANTHER" id="PTHR47076:SF1">
    <property type="entry name" value="NHL DOMAIN PROTEIN"/>
    <property type="match status" value="1"/>
</dbReference>
<dbReference type="Proteomes" id="UP001345219">
    <property type="component" value="Chromosome 4"/>
</dbReference>
<organism evidence="1 2">
    <name type="scientific">Trapa incisa</name>
    <dbReference type="NCBI Taxonomy" id="236973"/>
    <lineage>
        <taxon>Eukaryota</taxon>
        <taxon>Viridiplantae</taxon>
        <taxon>Streptophyta</taxon>
        <taxon>Embryophyta</taxon>
        <taxon>Tracheophyta</taxon>
        <taxon>Spermatophyta</taxon>
        <taxon>Magnoliopsida</taxon>
        <taxon>eudicotyledons</taxon>
        <taxon>Gunneridae</taxon>
        <taxon>Pentapetalae</taxon>
        <taxon>rosids</taxon>
        <taxon>malvids</taxon>
        <taxon>Myrtales</taxon>
        <taxon>Lythraceae</taxon>
        <taxon>Trapa</taxon>
    </lineage>
</organism>
<gene>
    <name evidence="1" type="ORF">SAY87_005000</name>
</gene>
<proteinExistence type="predicted"/>
<dbReference type="PANTHER" id="PTHR47076">
    <property type="entry name" value="NHL DOMAIN PROTEIN"/>
    <property type="match status" value="1"/>
</dbReference>
<dbReference type="EMBL" id="JAXIOK010000017">
    <property type="protein sequence ID" value="KAK4751518.1"/>
    <property type="molecule type" value="Genomic_DNA"/>
</dbReference>
<protein>
    <submittedName>
        <fullName evidence="1">Uncharacterized protein</fullName>
    </submittedName>
</protein>
<name>A0AAN7PP43_9MYRT</name>
<evidence type="ECO:0000313" key="2">
    <source>
        <dbReference type="Proteomes" id="UP001345219"/>
    </source>
</evidence>
<sequence length="213" mass="23675">MLPFAAPSPHLLEQNKKKRKEITTTTTIAGLCNCKLQAPLKKTKSFRVGVFAYYVRSNLRDLITAPRRRTGGSCLPQAGLLLLDSLHVLLHILYRGAAVVEADMVLRPGRSGSGSAGDMPWWFRGWKKARNWSEKVAGPKWMTFISRNRAANGGGSQFRYDPLSYAMNFDEGNNNDSLDDGDSLWRDFSSRHASLPASCKGVNCHLYDKLQGA</sequence>
<evidence type="ECO:0000313" key="1">
    <source>
        <dbReference type="EMBL" id="KAK4751518.1"/>
    </source>
</evidence>
<dbReference type="AlphaFoldDB" id="A0AAN7PP43"/>
<keyword evidence="2" id="KW-1185">Reference proteome</keyword>